<dbReference type="Proteomes" id="UP000054270">
    <property type="component" value="Unassembled WGS sequence"/>
</dbReference>
<evidence type="ECO:0000256" key="2">
    <source>
        <dbReference type="ARBA" id="ARBA00023002"/>
    </source>
</evidence>
<dbReference type="SUPFAM" id="SSF51905">
    <property type="entry name" value="FAD/NAD(P)-binding domain"/>
    <property type="match status" value="1"/>
</dbReference>
<evidence type="ECO:0000313" key="6">
    <source>
        <dbReference type="Proteomes" id="UP000054270"/>
    </source>
</evidence>
<keyword evidence="2" id="KW-0560">Oxidoreductase</keyword>
<protein>
    <recommendedName>
        <fullName evidence="7">FAD-binding domain-containing protein</fullName>
    </recommendedName>
</protein>
<evidence type="ECO:0000256" key="1">
    <source>
        <dbReference type="ARBA" id="ARBA00007992"/>
    </source>
</evidence>
<feature type="region of interest" description="Disordered" evidence="4">
    <location>
        <begin position="63"/>
        <end position="83"/>
    </location>
</feature>
<gene>
    <name evidence="5" type="ORF">HYPSUDRAFT_208455</name>
</gene>
<dbReference type="InterPro" id="IPR050493">
    <property type="entry name" value="FAD-dep_Monooxygenase_BioMet"/>
</dbReference>
<comment type="similarity">
    <text evidence="1">Belongs to the paxM FAD-dependent monooxygenase family.</text>
</comment>
<evidence type="ECO:0000256" key="4">
    <source>
        <dbReference type="SAM" id="MobiDB-lite"/>
    </source>
</evidence>
<organism evidence="5 6">
    <name type="scientific">Hypholoma sublateritium (strain FD-334 SS-4)</name>
    <dbReference type="NCBI Taxonomy" id="945553"/>
    <lineage>
        <taxon>Eukaryota</taxon>
        <taxon>Fungi</taxon>
        <taxon>Dikarya</taxon>
        <taxon>Basidiomycota</taxon>
        <taxon>Agaricomycotina</taxon>
        <taxon>Agaricomycetes</taxon>
        <taxon>Agaricomycetidae</taxon>
        <taxon>Agaricales</taxon>
        <taxon>Agaricineae</taxon>
        <taxon>Strophariaceae</taxon>
        <taxon>Hypholoma</taxon>
    </lineage>
</organism>
<accession>A0A0D2KJC5</accession>
<dbReference type="PANTHER" id="PTHR13789:SF309">
    <property type="entry name" value="PUTATIVE (AFU_ORTHOLOGUE AFUA_6G14510)-RELATED"/>
    <property type="match status" value="1"/>
</dbReference>
<keyword evidence="3" id="KW-0503">Monooxygenase</keyword>
<dbReference type="PANTHER" id="PTHR13789">
    <property type="entry name" value="MONOOXYGENASE"/>
    <property type="match status" value="1"/>
</dbReference>
<dbReference type="GO" id="GO:0004497">
    <property type="term" value="F:monooxygenase activity"/>
    <property type="evidence" value="ECO:0007669"/>
    <property type="project" value="UniProtKB-KW"/>
</dbReference>
<sequence length="119" mass="13217">MGEAAHPMLPASNHGIALVLEDAHTLGKLFSHPAALTHPAQLLTAYDDLRREHAAHVHLYDTTRRTSMRLSPNPSPKTEQRDAVLRQTTLSGEWDRTDDSRVFCSVWGTELALWAHDAG</sequence>
<evidence type="ECO:0000256" key="3">
    <source>
        <dbReference type="ARBA" id="ARBA00023033"/>
    </source>
</evidence>
<dbReference type="OrthoDB" id="1878542at2759"/>
<dbReference type="Gene3D" id="3.50.50.60">
    <property type="entry name" value="FAD/NAD(P)-binding domain"/>
    <property type="match status" value="1"/>
</dbReference>
<name>A0A0D2KJC5_HYPSF</name>
<dbReference type="InterPro" id="IPR036188">
    <property type="entry name" value="FAD/NAD-bd_sf"/>
</dbReference>
<reference evidence="6" key="1">
    <citation type="submission" date="2014-04" db="EMBL/GenBank/DDBJ databases">
        <title>Evolutionary Origins and Diversification of the Mycorrhizal Mutualists.</title>
        <authorList>
            <consortium name="DOE Joint Genome Institute"/>
            <consortium name="Mycorrhizal Genomics Consortium"/>
            <person name="Kohler A."/>
            <person name="Kuo A."/>
            <person name="Nagy L.G."/>
            <person name="Floudas D."/>
            <person name="Copeland A."/>
            <person name="Barry K.W."/>
            <person name="Cichocki N."/>
            <person name="Veneault-Fourrey C."/>
            <person name="LaButti K."/>
            <person name="Lindquist E.A."/>
            <person name="Lipzen A."/>
            <person name="Lundell T."/>
            <person name="Morin E."/>
            <person name="Murat C."/>
            <person name="Riley R."/>
            <person name="Ohm R."/>
            <person name="Sun H."/>
            <person name="Tunlid A."/>
            <person name="Henrissat B."/>
            <person name="Grigoriev I.V."/>
            <person name="Hibbett D.S."/>
            <person name="Martin F."/>
        </authorList>
    </citation>
    <scope>NUCLEOTIDE SEQUENCE [LARGE SCALE GENOMIC DNA]</scope>
    <source>
        <strain evidence="6">FD-334 SS-4</strain>
    </source>
</reference>
<evidence type="ECO:0000313" key="5">
    <source>
        <dbReference type="EMBL" id="KJA14727.1"/>
    </source>
</evidence>
<keyword evidence="6" id="KW-1185">Reference proteome</keyword>
<dbReference type="AlphaFoldDB" id="A0A0D2KJC5"/>
<proteinExistence type="inferred from homology"/>
<evidence type="ECO:0008006" key="7">
    <source>
        <dbReference type="Google" id="ProtNLM"/>
    </source>
</evidence>
<dbReference type="STRING" id="945553.A0A0D2KJC5"/>
<dbReference type="EMBL" id="KN817667">
    <property type="protein sequence ID" value="KJA14727.1"/>
    <property type="molecule type" value="Genomic_DNA"/>
</dbReference>